<keyword evidence="2" id="KW-0472">Membrane</keyword>
<comment type="caution">
    <text evidence="3">The sequence shown here is derived from an EMBL/GenBank/DDBJ whole genome shotgun (WGS) entry which is preliminary data.</text>
</comment>
<name>A0ABN2BCL1_9MICO</name>
<reference evidence="3 4" key="1">
    <citation type="journal article" date="2019" name="Int. J. Syst. Evol. Microbiol.">
        <title>The Global Catalogue of Microorganisms (GCM) 10K type strain sequencing project: providing services to taxonomists for standard genome sequencing and annotation.</title>
        <authorList>
            <consortium name="The Broad Institute Genomics Platform"/>
            <consortium name="The Broad Institute Genome Sequencing Center for Infectious Disease"/>
            <person name="Wu L."/>
            <person name="Ma J."/>
        </authorList>
    </citation>
    <scope>NUCLEOTIDE SEQUENCE [LARGE SCALE GENOMIC DNA]</scope>
    <source>
        <strain evidence="3 4">JCM 14588</strain>
    </source>
</reference>
<feature type="transmembrane region" description="Helical" evidence="2">
    <location>
        <begin position="65"/>
        <end position="85"/>
    </location>
</feature>
<feature type="region of interest" description="Disordered" evidence="1">
    <location>
        <begin position="169"/>
        <end position="189"/>
    </location>
</feature>
<dbReference type="EMBL" id="BAAANV010000025">
    <property type="protein sequence ID" value="GAA1537429.1"/>
    <property type="molecule type" value="Genomic_DNA"/>
</dbReference>
<evidence type="ECO:0000256" key="2">
    <source>
        <dbReference type="SAM" id="Phobius"/>
    </source>
</evidence>
<proteinExistence type="predicted"/>
<keyword evidence="4" id="KW-1185">Reference proteome</keyword>
<sequence length="189" mass="18683">MDTGERTETAGATRRADLLLAGAAAVAAAGWGVVAVTVVGFTLGSDFGLGTQADGRFSGGELARSALWVAVPCALVAWVLGFVSLRSTRGASAGGRVLSMVLWTVASPVICALVFTGWLATGSSDGGGLTAIGLGIGMSAAGVAMWCVTLAPLVVALVVRGSLCRHPVTQEEPGADPSSPQTTGATAGP</sequence>
<gene>
    <name evidence="3" type="ORF">GCM10009762_08870</name>
</gene>
<protein>
    <submittedName>
        <fullName evidence="3">Uncharacterized protein</fullName>
    </submittedName>
</protein>
<dbReference type="RefSeq" id="WP_346029810.1">
    <property type="nucleotide sequence ID" value="NZ_BAAANV010000025.1"/>
</dbReference>
<feature type="transmembrane region" description="Helical" evidence="2">
    <location>
        <begin position="18"/>
        <end position="45"/>
    </location>
</feature>
<evidence type="ECO:0000256" key="1">
    <source>
        <dbReference type="SAM" id="MobiDB-lite"/>
    </source>
</evidence>
<feature type="compositionally biased region" description="Polar residues" evidence="1">
    <location>
        <begin position="178"/>
        <end position="189"/>
    </location>
</feature>
<accession>A0ABN2BCL1</accession>
<feature type="transmembrane region" description="Helical" evidence="2">
    <location>
        <begin position="97"/>
        <end position="120"/>
    </location>
</feature>
<dbReference type="Proteomes" id="UP001501288">
    <property type="component" value="Unassembled WGS sequence"/>
</dbReference>
<keyword evidence="2" id="KW-0812">Transmembrane</keyword>
<organism evidence="3 4">
    <name type="scientific">Dermacoccus barathri</name>
    <dbReference type="NCBI Taxonomy" id="322601"/>
    <lineage>
        <taxon>Bacteria</taxon>
        <taxon>Bacillati</taxon>
        <taxon>Actinomycetota</taxon>
        <taxon>Actinomycetes</taxon>
        <taxon>Micrococcales</taxon>
        <taxon>Dermacoccaceae</taxon>
        <taxon>Dermacoccus</taxon>
    </lineage>
</organism>
<feature type="transmembrane region" description="Helical" evidence="2">
    <location>
        <begin position="132"/>
        <end position="159"/>
    </location>
</feature>
<keyword evidence="2" id="KW-1133">Transmembrane helix</keyword>
<evidence type="ECO:0000313" key="4">
    <source>
        <dbReference type="Proteomes" id="UP001501288"/>
    </source>
</evidence>
<evidence type="ECO:0000313" key="3">
    <source>
        <dbReference type="EMBL" id="GAA1537429.1"/>
    </source>
</evidence>